<proteinExistence type="predicted"/>
<dbReference type="InterPro" id="IPR009057">
    <property type="entry name" value="Homeodomain-like_sf"/>
</dbReference>
<evidence type="ECO:0000259" key="4">
    <source>
        <dbReference type="PROSITE" id="PS51071"/>
    </source>
</evidence>
<dbReference type="STRING" id="322505.SAMN04487836_11511"/>
<dbReference type="GO" id="GO:1901135">
    <property type="term" value="P:carbohydrate derivative metabolic process"/>
    <property type="evidence" value="ECO:0007669"/>
    <property type="project" value="InterPro"/>
</dbReference>
<keyword evidence="1" id="KW-0805">Transcription regulation</keyword>
<dbReference type="InterPro" id="IPR046348">
    <property type="entry name" value="SIS_dom_sf"/>
</dbReference>
<dbReference type="PROSITE" id="PS51071">
    <property type="entry name" value="HTH_RPIR"/>
    <property type="match status" value="1"/>
</dbReference>
<dbReference type="eggNOG" id="COG1737">
    <property type="taxonomic scope" value="Bacteria"/>
</dbReference>
<evidence type="ECO:0000313" key="6">
    <source>
        <dbReference type="EMBL" id="SEI53672.1"/>
    </source>
</evidence>
<dbReference type="PROSITE" id="PS51464">
    <property type="entry name" value="SIS"/>
    <property type="match status" value="1"/>
</dbReference>
<dbReference type="InterPro" id="IPR035472">
    <property type="entry name" value="RpiR-like_SIS"/>
</dbReference>
<dbReference type="InterPro" id="IPR047640">
    <property type="entry name" value="RpiR-like"/>
</dbReference>
<dbReference type="Proteomes" id="UP000183028">
    <property type="component" value="Unassembled WGS sequence"/>
</dbReference>
<feature type="domain" description="HTH rpiR-type" evidence="4">
    <location>
        <begin position="1"/>
        <end position="74"/>
    </location>
</feature>
<organism evidence="6 7">
    <name type="scientific">Sharpea azabuensis</name>
    <dbReference type="NCBI Taxonomy" id="322505"/>
    <lineage>
        <taxon>Bacteria</taxon>
        <taxon>Bacillati</taxon>
        <taxon>Bacillota</taxon>
        <taxon>Erysipelotrichia</taxon>
        <taxon>Erysipelotrichales</taxon>
        <taxon>Coprobacillaceae</taxon>
        <taxon>Sharpea</taxon>
    </lineage>
</organism>
<keyword evidence="3" id="KW-0804">Transcription</keyword>
<feature type="domain" description="SIS" evidence="5">
    <location>
        <begin position="122"/>
        <end position="260"/>
    </location>
</feature>
<dbReference type="RefSeq" id="WP_033163023.1">
    <property type="nucleotide sequence ID" value="NZ_CACVPP010000014.1"/>
</dbReference>
<dbReference type="Pfam" id="PF01418">
    <property type="entry name" value="HTH_6"/>
    <property type="match status" value="1"/>
</dbReference>
<dbReference type="GO" id="GO:0097367">
    <property type="term" value="F:carbohydrate derivative binding"/>
    <property type="evidence" value="ECO:0007669"/>
    <property type="project" value="InterPro"/>
</dbReference>
<dbReference type="InterPro" id="IPR000281">
    <property type="entry name" value="HTH_RpiR"/>
</dbReference>
<dbReference type="InterPro" id="IPR001347">
    <property type="entry name" value="SIS_dom"/>
</dbReference>
<dbReference type="CDD" id="cd05013">
    <property type="entry name" value="SIS_RpiR"/>
    <property type="match status" value="1"/>
</dbReference>
<keyword evidence="2" id="KW-0238">DNA-binding</keyword>
<name>A0A1H6RR76_9FIRM</name>
<gene>
    <name evidence="6" type="ORF">SAMN04487834_100846</name>
</gene>
<keyword evidence="7" id="KW-1185">Reference proteome</keyword>
<dbReference type="OrthoDB" id="3684496at2"/>
<dbReference type="Pfam" id="PF01380">
    <property type="entry name" value="SIS"/>
    <property type="match status" value="1"/>
</dbReference>
<dbReference type="Gene3D" id="3.40.50.10490">
    <property type="entry name" value="Glucose-6-phosphate isomerase like protein, domain 1"/>
    <property type="match status" value="1"/>
</dbReference>
<evidence type="ECO:0000256" key="3">
    <source>
        <dbReference type="ARBA" id="ARBA00023163"/>
    </source>
</evidence>
<dbReference type="SUPFAM" id="SSF53697">
    <property type="entry name" value="SIS domain"/>
    <property type="match status" value="1"/>
</dbReference>
<accession>A0A1H6RR76</accession>
<reference evidence="7" key="1">
    <citation type="submission" date="2016-10" db="EMBL/GenBank/DDBJ databases">
        <authorList>
            <person name="Varghese N."/>
        </authorList>
    </citation>
    <scope>NUCLEOTIDE SEQUENCE [LARGE SCALE GENOMIC DNA]</scope>
    <source>
        <strain evidence="7">DSM 20406</strain>
    </source>
</reference>
<dbReference type="GeneID" id="54120418"/>
<dbReference type="EMBL" id="FNYK01000008">
    <property type="protein sequence ID" value="SEI53672.1"/>
    <property type="molecule type" value="Genomic_DNA"/>
</dbReference>
<dbReference type="SUPFAM" id="SSF46689">
    <property type="entry name" value="Homeodomain-like"/>
    <property type="match status" value="1"/>
</dbReference>
<evidence type="ECO:0000256" key="1">
    <source>
        <dbReference type="ARBA" id="ARBA00023015"/>
    </source>
</evidence>
<evidence type="ECO:0000259" key="5">
    <source>
        <dbReference type="PROSITE" id="PS51464"/>
    </source>
</evidence>
<evidence type="ECO:0000256" key="2">
    <source>
        <dbReference type="ARBA" id="ARBA00023125"/>
    </source>
</evidence>
<dbReference type="GO" id="GO:0003700">
    <property type="term" value="F:DNA-binding transcription factor activity"/>
    <property type="evidence" value="ECO:0007669"/>
    <property type="project" value="InterPro"/>
</dbReference>
<dbReference type="PANTHER" id="PTHR30514:SF10">
    <property type="entry name" value="MURR_RPIR FAMILY TRANSCRIPTIONAL REGULATOR"/>
    <property type="match status" value="1"/>
</dbReference>
<dbReference type="AlphaFoldDB" id="A0A1H6RR76"/>
<dbReference type="InterPro" id="IPR036388">
    <property type="entry name" value="WH-like_DNA-bd_sf"/>
</dbReference>
<protein>
    <submittedName>
        <fullName evidence="6">Transcriptional regulator, RpiR family</fullName>
    </submittedName>
</protein>
<dbReference type="Gene3D" id="1.10.10.10">
    <property type="entry name" value="Winged helix-like DNA-binding domain superfamily/Winged helix DNA-binding domain"/>
    <property type="match status" value="1"/>
</dbReference>
<sequence>MIINKIQNTHFSESEEVILRYILSQSEAIEPMTIQDIANATYTSAPLLVRISKKLGYKGWSDFKKAFLEELHYMFQSQDIDATIPFVEEDDAVTIANNILTLHSETAEDTRKLLKHDELNKAINLLSEADVIDVYAKACYEYTGRLFQNKMQTINKNVLMMSDPILQAAMSTSKHAAIVVSYSGETTRMVKVAHMLKERQTPIVAITSISQSELSHLADAILHISSREMLNTKIADFASTESINCLFDILYAGIFAKDYNKNLDYKLTIAENIDDSFSEYAFIDEDNSKL</sequence>
<dbReference type="GO" id="GO:0003677">
    <property type="term" value="F:DNA binding"/>
    <property type="evidence" value="ECO:0007669"/>
    <property type="project" value="UniProtKB-KW"/>
</dbReference>
<evidence type="ECO:0000313" key="7">
    <source>
        <dbReference type="Proteomes" id="UP000183028"/>
    </source>
</evidence>
<dbReference type="PANTHER" id="PTHR30514">
    <property type="entry name" value="GLUCOKINASE"/>
    <property type="match status" value="1"/>
</dbReference>